<protein>
    <submittedName>
        <fullName evidence="3">Peptidase</fullName>
    </submittedName>
</protein>
<organism evidence="3 4">
    <name type="scientific">Psychroflexus longus</name>
    <dbReference type="NCBI Taxonomy" id="2873596"/>
    <lineage>
        <taxon>Bacteria</taxon>
        <taxon>Pseudomonadati</taxon>
        <taxon>Bacteroidota</taxon>
        <taxon>Flavobacteriia</taxon>
        <taxon>Flavobacteriales</taxon>
        <taxon>Flavobacteriaceae</taxon>
        <taxon>Psychroflexus</taxon>
    </lineage>
</organism>
<dbReference type="InterPro" id="IPR005151">
    <property type="entry name" value="Tail-specific_protease"/>
</dbReference>
<dbReference type="RefSeq" id="WP_224460887.1">
    <property type="nucleotide sequence ID" value="NZ_JAIQZE010000005.1"/>
</dbReference>
<feature type="signal peptide" evidence="1">
    <location>
        <begin position="1"/>
        <end position="18"/>
    </location>
</feature>
<feature type="domain" description="Tail specific protease" evidence="2">
    <location>
        <begin position="250"/>
        <end position="476"/>
    </location>
</feature>
<dbReference type="EMBL" id="JAIQZE010000005">
    <property type="protein sequence ID" value="MBZ9778533.1"/>
    <property type="molecule type" value="Genomic_DNA"/>
</dbReference>
<keyword evidence="4" id="KW-1185">Reference proteome</keyword>
<evidence type="ECO:0000256" key="1">
    <source>
        <dbReference type="SAM" id="SignalP"/>
    </source>
</evidence>
<feature type="chain" id="PRO_5045914974" evidence="1">
    <location>
        <begin position="19"/>
        <end position="501"/>
    </location>
</feature>
<dbReference type="Pfam" id="PF03572">
    <property type="entry name" value="Peptidase_S41"/>
    <property type="match status" value="1"/>
</dbReference>
<dbReference type="SUPFAM" id="SSF52096">
    <property type="entry name" value="ClpP/crotonase"/>
    <property type="match status" value="1"/>
</dbReference>
<comment type="caution">
    <text evidence="3">The sequence shown here is derived from an EMBL/GenBank/DDBJ whole genome shotgun (WGS) entry which is preliminary data.</text>
</comment>
<accession>A0ABS7XJ89</accession>
<evidence type="ECO:0000313" key="3">
    <source>
        <dbReference type="EMBL" id="MBZ9778533.1"/>
    </source>
</evidence>
<dbReference type="Gene3D" id="3.90.226.10">
    <property type="entry name" value="2-enoyl-CoA Hydratase, Chain A, domain 1"/>
    <property type="match status" value="1"/>
</dbReference>
<dbReference type="Proteomes" id="UP001199314">
    <property type="component" value="Unassembled WGS sequence"/>
</dbReference>
<evidence type="ECO:0000313" key="4">
    <source>
        <dbReference type="Proteomes" id="UP001199314"/>
    </source>
</evidence>
<reference evidence="4" key="1">
    <citation type="submission" date="2023-07" db="EMBL/GenBank/DDBJ databases">
        <title>Novel species isolated from saline lakes on Tibetan Plateau.</title>
        <authorList>
            <person name="Lu H."/>
        </authorList>
    </citation>
    <scope>NUCLEOTIDE SEQUENCE [LARGE SCALE GENOMIC DNA]</scope>
    <source>
        <strain evidence="4">CAK8W</strain>
    </source>
</reference>
<dbReference type="InterPro" id="IPR029045">
    <property type="entry name" value="ClpP/crotonase-like_dom_sf"/>
</dbReference>
<gene>
    <name evidence="3" type="ORF">LB452_06315</name>
</gene>
<keyword evidence="1" id="KW-0732">Signal</keyword>
<proteinExistence type="predicted"/>
<evidence type="ECO:0000259" key="2">
    <source>
        <dbReference type="Pfam" id="PF03572"/>
    </source>
</evidence>
<sequence>MKTFSTLLFILSFFLSFAQHVDDPLSTKKMKKDFEVFKEIRLKANSGLYKYHSEAQIDSIYQWAEAEIEQSSTYLDFYNIICQLTDFEGSLHNDTGLPDKYWKSLRAETSGYFPYPVKWIDGHWRINFKDGELPLGAEVVKINGEPMAEIVKNLHKYYTTDGYNITAKRIGLRTHFSRYYRWHYGQTNEFDVTFKAIDSNSLETKKLESVSYSDYYKNFRARHSLPYDQVYYVDLKEDQKYGFKEVNDSTGVLTLRSFSMGNETTEEHKTYAAFLDSIFSKIKNDKLQNLIVDVRLNNGGDDPNDLLSYSYLTQRNFQENTEAWISFRKIPLIRYYDIWIPRFIRPFVVGGYNKQLQEIFPLEKKGAYYQDDTSKDHQVWQPEENAFTGQIYLLTSPAVASAGSLFAAMLAGNENTITIGEETSGGYYGHNGHTPFTYILPKSKFTTSFSIVNLKQDVPVKSNQIRGRGIIPDYQVSQSLEDFLNNEDTQMRFTLELIEKN</sequence>
<name>A0ABS7XJ89_9FLAO</name>